<protein>
    <submittedName>
        <fullName evidence="1">Uncharacterized protein</fullName>
    </submittedName>
</protein>
<keyword evidence="2" id="KW-1185">Reference proteome</keyword>
<evidence type="ECO:0000313" key="2">
    <source>
        <dbReference type="Proteomes" id="UP001177670"/>
    </source>
</evidence>
<proteinExistence type="predicted"/>
<organism evidence="1 2">
    <name type="scientific">Melipona bicolor</name>
    <dbReference type="NCBI Taxonomy" id="60889"/>
    <lineage>
        <taxon>Eukaryota</taxon>
        <taxon>Metazoa</taxon>
        <taxon>Ecdysozoa</taxon>
        <taxon>Arthropoda</taxon>
        <taxon>Hexapoda</taxon>
        <taxon>Insecta</taxon>
        <taxon>Pterygota</taxon>
        <taxon>Neoptera</taxon>
        <taxon>Endopterygota</taxon>
        <taxon>Hymenoptera</taxon>
        <taxon>Apocrita</taxon>
        <taxon>Aculeata</taxon>
        <taxon>Apoidea</taxon>
        <taxon>Anthophila</taxon>
        <taxon>Apidae</taxon>
        <taxon>Melipona</taxon>
    </lineage>
</organism>
<dbReference type="AlphaFoldDB" id="A0AA40GHR0"/>
<comment type="caution">
    <text evidence="1">The sequence shown here is derived from an EMBL/GenBank/DDBJ whole genome shotgun (WGS) entry which is preliminary data.</text>
</comment>
<dbReference type="Proteomes" id="UP001177670">
    <property type="component" value="Unassembled WGS sequence"/>
</dbReference>
<gene>
    <name evidence="1" type="ORF">K0M31_002006</name>
</gene>
<sequence>MLFKIKMYLCKSVNIFFILRNQCEINKCINFRANVKFSHVIMSVKQNIAFNENEKKLKD</sequence>
<reference evidence="1" key="1">
    <citation type="submission" date="2021-10" db="EMBL/GenBank/DDBJ databases">
        <title>Melipona bicolor Genome sequencing and assembly.</title>
        <authorList>
            <person name="Araujo N.S."/>
            <person name="Arias M.C."/>
        </authorList>
    </citation>
    <scope>NUCLEOTIDE SEQUENCE</scope>
    <source>
        <strain evidence="1">USP_2M_L1-L4_2017</strain>
        <tissue evidence="1">Whole body</tissue>
    </source>
</reference>
<evidence type="ECO:0000313" key="1">
    <source>
        <dbReference type="EMBL" id="KAK1137500.1"/>
    </source>
</evidence>
<dbReference type="EMBL" id="JAHYIQ010000001">
    <property type="protein sequence ID" value="KAK1137500.1"/>
    <property type="molecule type" value="Genomic_DNA"/>
</dbReference>
<name>A0AA40GHR0_9HYME</name>
<accession>A0AA40GHR0</accession>